<feature type="signal peptide" evidence="2">
    <location>
        <begin position="1"/>
        <end position="18"/>
    </location>
</feature>
<feature type="region of interest" description="Disordered" evidence="1">
    <location>
        <begin position="185"/>
        <end position="204"/>
    </location>
</feature>
<name>A0ABW4T4A8_9ACTN</name>
<keyword evidence="2" id="KW-0732">Signal</keyword>
<evidence type="ECO:0000313" key="4">
    <source>
        <dbReference type="Proteomes" id="UP001597368"/>
    </source>
</evidence>
<proteinExistence type="predicted"/>
<evidence type="ECO:0000256" key="2">
    <source>
        <dbReference type="SAM" id="SignalP"/>
    </source>
</evidence>
<accession>A0ABW4T4A8</accession>
<dbReference type="RefSeq" id="WP_379576825.1">
    <property type="nucleotide sequence ID" value="NZ_JBHUFV010000050.1"/>
</dbReference>
<dbReference type="EMBL" id="JBHUFV010000050">
    <property type="protein sequence ID" value="MFD1936501.1"/>
    <property type="molecule type" value="Genomic_DNA"/>
</dbReference>
<keyword evidence="4" id="KW-1185">Reference proteome</keyword>
<comment type="caution">
    <text evidence="3">The sequence shown here is derived from an EMBL/GenBank/DDBJ whole genome shotgun (WGS) entry which is preliminary data.</text>
</comment>
<organism evidence="3 4">
    <name type="scientific">Nonomuraea mangrovi</name>
    <dbReference type="NCBI Taxonomy" id="2316207"/>
    <lineage>
        <taxon>Bacteria</taxon>
        <taxon>Bacillati</taxon>
        <taxon>Actinomycetota</taxon>
        <taxon>Actinomycetes</taxon>
        <taxon>Streptosporangiales</taxon>
        <taxon>Streptosporangiaceae</taxon>
        <taxon>Nonomuraea</taxon>
    </lineage>
</organism>
<feature type="compositionally biased region" description="Basic residues" evidence="1">
    <location>
        <begin position="194"/>
        <end position="204"/>
    </location>
</feature>
<dbReference type="Proteomes" id="UP001597368">
    <property type="component" value="Unassembled WGS sequence"/>
</dbReference>
<reference evidence="4" key="1">
    <citation type="journal article" date="2019" name="Int. J. Syst. Evol. Microbiol.">
        <title>The Global Catalogue of Microorganisms (GCM) 10K type strain sequencing project: providing services to taxonomists for standard genome sequencing and annotation.</title>
        <authorList>
            <consortium name="The Broad Institute Genomics Platform"/>
            <consortium name="The Broad Institute Genome Sequencing Center for Infectious Disease"/>
            <person name="Wu L."/>
            <person name="Ma J."/>
        </authorList>
    </citation>
    <scope>NUCLEOTIDE SEQUENCE [LARGE SCALE GENOMIC DNA]</scope>
    <source>
        <strain evidence="4">ICMP 6774ER</strain>
    </source>
</reference>
<gene>
    <name evidence="3" type="ORF">ACFSKW_34010</name>
</gene>
<feature type="chain" id="PRO_5046558600" evidence="2">
    <location>
        <begin position="19"/>
        <end position="204"/>
    </location>
</feature>
<evidence type="ECO:0000313" key="3">
    <source>
        <dbReference type="EMBL" id="MFD1936501.1"/>
    </source>
</evidence>
<sequence>MITGSRLALLALSVPIGAKLFSPGTAVSAHDNDPFTMSLSDAKCDTNMVAVVLRSNSDYAAGFTVQKDDHLVERGTVRARRSTTVYVPLARGRSANIEANYVGGDSDDKLVDSQRVYNSCRRSGGGWGDDDWGHGRWENWRDGDGRLPYTGPPADLMGKLATGAGLVLMGGIVWWYGSIWPRQTPDGPLTGTRTPRRRYPKLKP</sequence>
<evidence type="ECO:0000256" key="1">
    <source>
        <dbReference type="SAM" id="MobiDB-lite"/>
    </source>
</evidence>
<protein>
    <submittedName>
        <fullName evidence="3">Uncharacterized protein</fullName>
    </submittedName>
</protein>